<comment type="caution">
    <text evidence="1">The sequence shown here is derived from an EMBL/GenBank/DDBJ whole genome shotgun (WGS) entry which is preliminary data.</text>
</comment>
<reference evidence="1 2" key="1">
    <citation type="journal article" date="2017" name="Antonie Van Leeuwenhoek">
        <title>Rhizobium rhizosphaerae sp. nov., a novel species isolated from rice rhizosphere.</title>
        <authorList>
            <person name="Zhao J.J."/>
            <person name="Zhang J."/>
            <person name="Zhang R.J."/>
            <person name="Zhang C.W."/>
            <person name="Yin H.Q."/>
            <person name="Zhang X.X."/>
        </authorList>
    </citation>
    <scope>NUCLEOTIDE SEQUENCE [LARGE SCALE GENOMIC DNA]</scope>
    <source>
        <strain evidence="1 2">BSs20135</strain>
    </source>
</reference>
<evidence type="ECO:0000313" key="2">
    <source>
        <dbReference type="Proteomes" id="UP000006327"/>
    </source>
</evidence>
<protein>
    <submittedName>
        <fullName evidence="1">Uncharacterized protein</fullName>
    </submittedName>
</protein>
<keyword evidence="2" id="KW-1185">Reference proteome</keyword>
<organism evidence="1 2">
    <name type="scientific">Paraglaciecola arctica BSs20135</name>
    <dbReference type="NCBI Taxonomy" id="493475"/>
    <lineage>
        <taxon>Bacteria</taxon>
        <taxon>Pseudomonadati</taxon>
        <taxon>Pseudomonadota</taxon>
        <taxon>Gammaproteobacteria</taxon>
        <taxon>Alteromonadales</taxon>
        <taxon>Alteromonadaceae</taxon>
        <taxon>Paraglaciecola</taxon>
    </lineage>
</organism>
<dbReference type="EMBL" id="BAEO01000065">
    <property type="protein sequence ID" value="GAC21855.1"/>
    <property type="molecule type" value="Genomic_DNA"/>
</dbReference>
<proteinExistence type="predicted"/>
<name>K6ZEM3_9ALTE</name>
<accession>K6ZEM3</accession>
<evidence type="ECO:0000313" key="1">
    <source>
        <dbReference type="EMBL" id="GAC21855.1"/>
    </source>
</evidence>
<sequence>MALNQLTSRQFTGRSNYLVLTFMLFTPEHPYTSLKSEINK</sequence>
<dbReference type="AlphaFoldDB" id="K6ZEM3"/>
<dbReference type="STRING" id="493475.GARC_4918"/>
<gene>
    <name evidence="1" type="ORF">GARC_4918</name>
</gene>
<dbReference type="Proteomes" id="UP000006327">
    <property type="component" value="Unassembled WGS sequence"/>
</dbReference>